<feature type="transmembrane region" description="Helical" evidence="10">
    <location>
        <begin position="275"/>
        <end position="295"/>
    </location>
</feature>
<dbReference type="SUPFAM" id="SSF51445">
    <property type="entry name" value="(Trans)glycosidases"/>
    <property type="match status" value="1"/>
</dbReference>
<dbReference type="GO" id="GO:0005886">
    <property type="term" value="C:plasma membrane"/>
    <property type="evidence" value="ECO:0007669"/>
    <property type="project" value="TreeGrafter"/>
</dbReference>
<keyword evidence="6 10" id="KW-1133">Transmembrane helix</keyword>
<keyword evidence="5 9" id="KW-0378">Hydrolase</keyword>
<feature type="transmembrane region" description="Helical" evidence="10">
    <location>
        <begin position="440"/>
        <end position="460"/>
    </location>
</feature>
<feature type="active site" description="Nucleophile" evidence="9">
    <location>
        <position position="793"/>
    </location>
</feature>
<dbReference type="CDD" id="cd06421">
    <property type="entry name" value="CESA_CelA_like"/>
    <property type="match status" value="1"/>
</dbReference>
<reference evidence="12 13" key="1">
    <citation type="submission" date="2018-10" db="EMBL/GenBank/DDBJ databases">
        <title>Genomic Encyclopedia of Archaeal and Bacterial Type Strains, Phase II (KMG-II): from individual species to whole genera.</title>
        <authorList>
            <person name="Goeker M."/>
        </authorList>
    </citation>
    <scope>NUCLEOTIDE SEQUENCE [LARGE SCALE GENOMIC DNA]</scope>
    <source>
        <strain evidence="12 13">DSM 18602</strain>
    </source>
</reference>
<evidence type="ECO:0000313" key="13">
    <source>
        <dbReference type="Proteomes" id="UP000268007"/>
    </source>
</evidence>
<evidence type="ECO:0000256" key="1">
    <source>
        <dbReference type="ARBA" id="ARBA00004141"/>
    </source>
</evidence>
<dbReference type="GO" id="GO:0016758">
    <property type="term" value="F:hexosyltransferase activity"/>
    <property type="evidence" value="ECO:0007669"/>
    <property type="project" value="TreeGrafter"/>
</dbReference>
<accession>A0A495JA01</accession>
<dbReference type="EMBL" id="RBKU01000001">
    <property type="protein sequence ID" value="RKR85747.1"/>
    <property type="molecule type" value="Genomic_DNA"/>
</dbReference>
<dbReference type="InterPro" id="IPR022790">
    <property type="entry name" value="GH26_dom"/>
</dbReference>
<keyword evidence="4 10" id="KW-0812">Transmembrane</keyword>
<dbReference type="InterPro" id="IPR029044">
    <property type="entry name" value="Nucleotide-diphossugar_trans"/>
</dbReference>
<keyword evidence="13" id="KW-1185">Reference proteome</keyword>
<evidence type="ECO:0000256" key="9">
    <source>
        <dbReference type="PROSITE-ProRule" id="PRU01100"/>
    </source>
</evidence>
<dbReference type="Pfam" id="PF02156">
    <property type="entry name" value="Glyco_hydro_26"/>
    <property type="match status" value="1"/>
</dbReference>
<evidence type="ECO:0000256" key="4">
    <source>
        <dbReference type="ARBA" id="ARBA00022692"/>
    </source>
</evidence>
<feature type="transmembrane region" description="Helical" evidence="10">
    <location>
        <begin position="20"/>
        <end position="37"/>
    </location>
</feature>
<feature type="active site" description="Proton donor" evidence="9">
    <location>
        <position position="688"/>
    </location>
</feature>
<evidence type="ECO:0000313" key="12">
    <source>
        <dbReference type="EMBL" id="RKR85747.1"/>
    </source>
</evidence>
<dbReference type="Gene3D" id="3.90.550.10">
    <property type="entry name" value="Spore Coat Polysaccharide Biosynthesis Protein SpsA, Chain A"/>
    <property type="match status" value="1"/>
</dbReference>
<gene>
    <name evidence="12" type="ORF">BDD43_6019</name>
</gene>
<sequence>MKRVEPVKPPSKRELFTLRLMIVLGLAAMFFFLRGLLNPNIVGFTPLYWMLLVSIFFICLKVLHEWIHYFCITLPETPPQQKLYTVDVFTTFCAGEPYDMIVETLTAMQAITYPHTTYLCDEANDPYLKELCEKLHINHVTRIQKIDAKAGNINNALKYASGEICVILDPDHVPFPDFLDRIIPHFNNTEIGFVQIVQAYRNHNQGLIAKGAAQQTFQFYGPIMMTMNKYGTVLAIGANCTFRRTALDSIGGHAAGLAEDMHTAMQLHAKGWKSVYVPAVLARGLVPATLSAYYAQQLKWSRGVFELFVTAYPKLFKKFTWQQKLHYGVIPLHYLSGVIFLLNFLIPVISLTFDIDPLTLDLSRFAIIGLPLAIAVILIRHFVQWWVMEDDERGFHIVGGLLMIGTWWIFMIGLFYTILRKKVPYNPTPKDGNEEDSWRLNIPNIAVIGVSIAAIIYGLYNDWSPYTLIMAGFAMMNCFIVLFSIIASRQFRFRKLKERNDLLYRTMSYVTSFKKQFWKLRRRIYAGVRSTALLITVFTLCVIFYFVRSGFAVQVGNTQNIYTKNIFLTGIFDPQGTDGLTSVKMVKQYERKAGRPFNIVSFYLSWGDEPRCEIPLRLLDSVYRIGAIPMLTWEPWQSLFAQTKNFKDSTEKKVFVRINSGRYDGYLSRFASQVKALRRPVYIRFAHEADNPFYPWSERGGNTPRQFVSAWRYVHDYFKRHGANNVIWVWNPWKAKAVSTYFPGTDYVDWIGVDVLNYGPQNNDGKWYSMAQLYYPFHNNPVFKSGLPVMLAEMGSLSSAGRQSEWLNGAFTSIPANFPEIKAVVLFNTAVDKNIVGSNSAKPYNWQVSDWNSLSIKLSHLVGKDQTAQYPGMSTLIVDQILPKPIRLTDKTTFNLCRGVNYTKG</sequence>
<comment type="subcellular location">
    <subcellularLocation>
        <location evidence="1">Membrane</location>
        <topology evidence="1">Multi-pass membrane protein</topology>
    </subcellularLocation>
</comment>
<feature type="transmembrane region" description="Helical" evidence="10">
    <location>
        <begin position="395"/>
        <end position="419"/>
    </location>
</feature>
<dbReference type="SUPFAM" id="SSF53448">
    <property type="entry name" value="Nucleotide-diphospho-sugar transferases"/>
    <property type="match status" value="1"/>
</dbReference>
<dbReference type="Pfam" id="PF13632">
    <property type="entry name" value="Glyco_trans_2_3"/>
    <property type="match status" value="1"/>
</dbReference>
<feature type="transmembrane region" description="Helical" evidence="10">
    <location>
        <begin position="365"/>
        <end position="383"/>
    </location>
</feature>
<dbReference type="OrthoDB" id="9802773at2"/>
<dbReference type="Proteomes" id="UP000268007">
    <property type="component" value="Unassembled WGS sequence"/>
</dbReference>
<dbReference type="RefSeq" id="WP_121201770.1">
    <property type="nucleotide sequence ID" value="NZ_RBKU01000001.1"/>
</dbReference>
<feature type="transmembrane region" description="Helical" evidence="10">
    <location>
        <begin position="43"/>
        <end position="63"/>
    </location>
</feature>
<evidence type="ECO:0000256" key="3">
    <source>
        <dbReference type="ARBA" id="ARBA00022679"/>
    </source>
</evidence>
<dbReference type="PROSITE" id="PS51764">
    <property type="entry name" value="GH26"/>
    <property type="match status" value="1"/>
</dbReference>
<proteinExistence type="inferred from homology"/>
<dbReference type="InterPro" id="IPR050321">
    <property type="entry name" value="Glycosyltr_2/OpgH_subfam"/>
</dbReference>
<evidence type="ECO:0000256" key="5">
    <source>
        <dbReference type="ARBA" id="ARBA00022801"/>
    </source>
</evidence>
<dbReference type="Gene3D" id="3.20.20.80">
    <property type="entry name" value="Glycosidases"/>
    <property type="match status" value="1"/>
</dbReference>
<name>A0A495JA01_9SPHI</name>
<feature type="transmembrane region" description="Helical" evidence="10">
    <location>
        <begin position="466"/>
        <end position="487"/>
    </location>
</feature>
<comment type="caution">
    <text evidence="12">The sequence shown here is derived from an EMBL/GenBank/DDBJ whole genome shotgun (WGS) entry which is preliminary data.</text>
</comment>
<evidence type="ECO:0000256" key="6">
    <source>
        <dbReference type="ARBA" id="ARBA00022989"/>
    </source>
</evidence>
<evidence type="ECO:0000256" key="8">
    <source>
        <dbReference type="ARBA" id="ARBA00023295"/>
    </source>
</evidence>
<feature type="transmembrane region" description="Helical" evidence="10">
    <location>
        <begin position="524"/>
        <end position="547"/>
    </location>
</feature>
<protein>
    <submittedName>
        <fullName evidence="12">Cellulose synthase/poly-beta-1,6-N-acetylglucosamine synthase-like glycosyltransferase</fullName>
    </submittedName>
</protein>
<dbReference type="PANTHER" id="PTHR43867:SF2">
    <property type="entry name" value="CELLULOSE SYNTHASE CATALYTIC SUBUNIT A [UDP-FORMING]"/>
    <property type="match status" value="1"/>
</dbReference>
<dbReference type="AlphaFoldDB" id="A0A495JA01"/>
<feature type="transmembrane region" description="Helical" evidence="10">
    <location>
        <begin position="332"/>
        <end position="353"/>
    </location>
</feature>
<evidence type="ECO:0000256" key="10">
    <source>
        <dbReference type="SAM" id="Phobius"/>
    </source>
</evidence>
<organism evidence="12 13">
    <name type="scientific">Mucilaginibacter gracilis</name>
    <dbReference type="NCBI Taxonomy" id="423350"/>
    <lineage>
        <taxon>Bacteria</taxon>
        <taxon>Pseudomonadati</taxon>
        <taxon>Bacteroidota</taxon>
        <taxon>Sphingobacteriia</taxon>
        <taxon>Sphingobacteriales</taxon>
        <taxon>Sphingobacteriaceae</taxon>
        <taxon>Mucilaginibacter</taxon>
    </lineage>
</organism>
<dbReference type="PANTHER" id="PTHR43867">
    <property type="entry name" value="CELLULOSE SYNTHASE CATALYTIC SUBUNIT A [UDP-FORMING]"/>
    <property type="match status" value="1"/>
</dbReference>
<keyword evidence="7 10" id="KW-0472">Membrane</keyword>
<comment type="similarity">
    <text evidence="9">Belongs to the glycosyl hydrolase 26 family.</text>
</comment>
<keyword evidence="2" id="KW-0328">Glycosyltransferase</keyword>
<feature type="domain" description="GH26" evidence="11">
    <location>
        <begin position="556"/>
        <end position="859"/>
    </location>
</feature>
<evidence type="ECO:0000259" key="11">
    <source>
        <dbReference type="PROSITE" id="PS51764"/>
    </source>
</evidence>
<keyword evidence="8 9" id="KW-0326">Glycosidase</keyword>
<dbReference type="InterPro" id="IPR001173">
    <property type="entry name" value="Glyco_trans_2-like"/>
</dbReference>
<evidence type="ECO:0000256" key="7">
    <source>
        <dbReference type="ARBA" id="ARBA00023136"/>
    </source>
</evidence>
<evidence type="ECO:0000256" key="2">
    <source>
        <dbReference type="ARBA" id="ARBA00022676"/>
    </source>
</evidence>
<dbReference type="InterPro" id="IPR017853">
    <property type="entry name" value="GH"/>
</dbReference>
<keyword evidence="3 12" id="KW-0808">Transferase</keyword>
<dbReference type="GO" id="GO:0004553">
    <property type="term" value="F:hydrolase activity, hydrolyzing O-glycosyl compounds"/>
    <property type="evidence" value="ECO:0007669"/>
    <property type="project" value="InterPro"/>
</dbReference>